<gene>
    <name evidence="1" type="ORF">SNR37_003284</name>
</gene>
<comment type="caution">
    <text evidence="1">The sequence shown here is derived from an EMBL/GenBank/DDBJ whole genome shotgun (WGS) entry which is preliminary data.</text>
</comment>
<name>A0ABU7G3A3_9ALTE</name>
<dbReference type="InterPro" id="IPR012659">
    <property type="entry name" value="CHP02444"/>
</dbReference>
<dbReference type="Proteomes" id="UP001310248">
    <property type="component" value="Unassembled WGS sequence"/>
</dbReference>
<protein>
    <submittedName>
        <fullName evidence="1">DUF2390 domain-containing protein</fullName>
    </submittedName>
</protein>
<dbReference type="EMBL" id="JAYDYW010000006">
    <property type="protein sequence ID" value="MEE1673857.1"/>
    <property type="molecule type" value="Genomic_DNA"/>
</dbReference>
<proteinExistence type="predicted"/>
<reference evidence="2" key="1">
    <citation type="submission" date="2023-07" db="EMBL/GenBank/DDBJ databases">
        <title>Draft genome sequence of Agarivorans aestuarii strain ZMCS4, a CAZymes producing bacteria isolated from the marine brown algae Clodostephus spongiosus.</title>
        <authorList>
            <person name="Lorente B."/>
            <person name="Cabral C."/>
            <person name="Frias J."/>
            <person name="Faria J."/>
            <person name="Toubarro D."/>
        </authorList>
    </citation>
    <scope>NUCLEOTIDE SEQUENCE [LARGE SCALE GENOMIC DNA]</scope>
    <source>
        <strain evidence="2">ZMCS4</strain>
    </source>
</reference>
<evidence type="ECO:0000313" key="1">
    <source>
        <dbReference type="EMBL" id="MEE1673857.1"/>
    </source>
</evidence>
<evidence type="ECO:0000313" key="2">
    <source>
        <dbReference type="Proteomes" id="UP001310248"/>
    </source>
</evidence>
<accession>A0ABU7G3A3</accession>
<dbReference type="RefSeq" id="WP_163132105.1">
    <property type="nucleotide sequence ID" value="NZ_JAYDYW010000006.1"/>
</dbReference>
<sequence>MISKSCLVPEMQTIADSFWHYSEQVYSRPEVKKLCLWLQEQHTRNVNLLLWLSFCQQQRWTVNLELLLTQIKHSEQKITEFRRHRKKMKLYLSETQYQLLLKHELKLERRQQQLLVLSQQRHPGQQTADVALTNYLNQADASAQYLATMNLAILDSKLQH</sequence>
<dbReference type="Pfam" id="PF09523">
    <property type="entry name" value="DUF2390"/>
    <property type="match status" value="1"/>
</dbReference>
<organism evidence="1 2">
    <name type="scientific">Agarivorans aestuarii</name>
    <dbReference type="NCBI Taxonomy" id="1563703"/>
    <lineage>
        <taxon>Bacteria</taxon>
        <taxon>Pseudomonadati</taxon>
        <taxon>Pseudomonadota</taxon>
        <taxon>Gammaproteobacteria</taxon>
        <taxon>Alteromonadales</taxon>
        <taxon>Alteromonadaceae</taxon>
        <taxon>Agarivorans</taxon>
    </lineage>
</organism>
<keyword evidence="2" id="KW-1185">Reference proteome</keyword>